<feature type="region of interest" description="Disordered" evidence="1">
    <location>
        <begin position="22"/>
        <end position="56"/>
    </location>
</feature>
<reference evidence="2" key="1">
    <citation type="thesis" date="2021" institute="BYU ScholarsArchive" country="Provo, UT, USA">
        <title>Applications of and Algorithms for Genome Assembly and Genomic Analyses with an Emphasis on Marine Teleosts.</title>
        <authorList>
            <person name="Pickett B.D."/>
        </authorList>
    </citation>
    <scope>NUCLEOTIDE SEQUENCE</scope>
    <source>
        <strain evidence="2">HI-2016</strain>
    </source>
</reference>
<feature type="compositionally biased region" description="Polar residues" evidence="1">
    <location>
        <begin position="47"/>
        <end position="56"/>
    </location>
</feature>
<feature type="non-terminal residue" evidence="2">
    <location>
        <position position="1"/>
    </location>
</feature>
<proteinExistence type="predicted"/>
<keyword evidence="3" id="KW-1185">Reference proteome</keyword>
<evidence type="ECO:0000313" key="3">
    <source>
        <dbReference type="Proteomes" id="UP000824540"/>
    </source>
</evidence>
<protein>
    <submittedName>
        <fullName evidence="2">Uncharacterized protein</fullName>
    </submittedName>
</protein>
<organism evidence="2 3">
    <name type="scientific">Albula glossodonta</name>
    <name type="common">roundjaw bonefish</name>
    <dbReference type="NCBI Taxonomy" id="121402"/>
    <lineage>
        <taxon>Eukaryota</taxon>
        <taxon>Metazoa</taxon>
        <taxon>Chordata</taxon>
        <taxon>Craniata</taxon>
        <taxon>Vertebrata</taxon>
        <taxon>Euteleostomi</taxon>
        <taxon>Actinopterygii</taxon>
        <taxon>Neopterygii</taxon>
        <taxon>Teleostei</taxon>
        <taxon>Albuliformes</taxon>
        <taxon>Albulidae</taxon>
        <taxon>Albula</taxon>
    </lineage>
</organism>
<comment type="caution">
    <text evidence="2">The sequence shown here is derived from an EMBL/GenBank/DDBJ whole genome shotgun (WGS) entry which is preliminary data.</text>
</comment>
<evidence type="ECO:0000313" key="2">
    <source>
        <dbReference type="EMBL" id="KAG9349041.1"/>
    </source>
</evidence>
<name>A0A8T2PCW6_9TELE</name>
<feature type="region of interest" description="Disordered" evidence="1">
    <location>
        <begin position="181"/>
        <end position="209"/>
    </location>
</feature>
<sequence length="209" mass="23223">MSGFQTGPGTVPGFCTCSAETTRGAEATDDSSSQVSEKSSSRLAYPSSKSRPSVEQISPAMVQRYLDYMILSDPAQASLHMQSPLLDPYTYHQYGYQEEEERSLNSLGGPGYPRSSSGSRGDRAHVRDQDRQLLQDLLSLYLSSAQPSSRHRVATAVSTSPFYEELDFPLDYAEDYVSQEEEIGTRRQHKKAPQNYRAMMSVDGEWGPT</sequence>
<dbReference type="AlphaFoldDB" id="A0A8T2PCW6"/>
<accession>A0A8T2PCW6</accession>
<dbReference type="Proteomes" id="UP000824540">
    <property type="component" value="Unassembled WGS sequence"/>
</dbReference>
<feature type="region of interest" description="Disordered" evidence="1">
    <location>
        <begin position="97"/>
        <end position="127"/>
    </location>
</feature>
<evidence type="ECO:0000256" key="1">
    <source>
        <dbReference type="SAM" id="MobiDB-lite"/>
    </source>
</evidence>
<dbReference type="EMBL" id="JAFBMS010000010">
    <property type="protein sequence ID" value="KAG9349041.1"/>
    <property type="molecule type" value="Genomic_DNA"/>
</dbReference>
<gene>
    <name evidence="2" type="ORF">JZ751_029359</name>
</gene>